<reference evidence="13" key="1">
    <citation type="submission" date="2008-01" db="EMBL/GenBank/DDBJ databases">
        <authorList>
            <person name="Schaefer H."/>
            <person name="Ferriera S."/>
            <person name="Johnson J."/>
            <person name="Kravitz S."/>
            <person name="Beeson K."/>
            <person name="Sutton G."/>
            <person name="Rogers Y.-H."/>
            <person name="Friedman R."/>
            <person name="Frazier M."/>
            <person name="Venter J.C."/>
        </authorList>
    </citation>
    <scope>NUCLEOTIDE SEQUENCE</scope>
    <source>
        <strain evidence="13">DMS010</strain>
    </source>
</reference>
<reference evidence="13 14" key="2">
    <citation type="journal article" date="2011" name="J. Bacteriol.">
        <title>Draft genome sequence of the chemolithoheterotrophic, halophilic methylotroph Methylophaga thiooxydans DMS010.</title>
        <authorList>
            <person name="Boden R."/>
            <person name="Ferriera S."/>
            <person name="Johnson J."/>
            <person name="Kelly D.P."/>
            <person name="Murrell J.C."/>
            <person name="Schafer H."/>
        </authorList>
    </citation>
    <scope>NUCLEOTIDE SEQUENCE [LARGE SCALE GENOMIC DNA]</scope>
    <source>
        <strain evidence="13 14">DMS010</strain>
    </source>
</reference>
<evidence type="ECO:0000313" key="11">
    <source>
        <dbReference type="EMBL" id="EEF80458.1"/>
    </source>
</evidence>
<evidence type="ECO:0000313" key="2">
    <source>
        <dbReference type="EMBL" id="EEF78473.1"/>
    </source>
</evidence>
<sequence>MEQVRTSQIVDAAGKPVQVREALSEEQTSKLGFISKEFENHPSGGLTPRKLASILQAAEQGNLVEQADLFEDMEEKDAHVFAEMSKRKRALMGVDWDVVAPRNADKKEEALAEEVKEWLLDMEDFEDHLFDIGDAIGKGYSMLELGWHKLGKTLLPTLEHQSARLFTIDENDRKKILLRNSGGRGDELWPFGWVTHVHKAKSGSIARGGLHRILAWPYLFKNYSIRDLAEFLEVYGIPMRLGTYPSGASDEEKNTLLRAVIGIGHSAAGIMPDGMDVDFKEAAKGASDPYQFMINWCESVQSKAILGGTLTSTAQNTGLGSNLGDIHNEVRHDLLVSDVRQIAGTLNRDLLWPMVALNIPGADPRRGPRIKFISEEGEELNERAERDKLLFDMGYRLNQEKLTEIYGEGYEPVPTNTPEQNDAARPNAAATAAAKAGDNETELDGVVNQLATQAQSPLDDLYNRIKSLLEEVDDNGGTLEDFQDRLVEAFGFLDPEELADVIQMALATAELAGRYEVSEND</sequence>
<dbReference type="OrthoDB" id="9797300at2"/>
<feature type="region of interest" description="Disordered" evidence="1">
    <location>
        <begin position="417"/>
        <end position="437"/>
    </location>
</feature>
<evidence type="ECO:0000313" key="5">
    <source>
        <dbReference type="EMBL" id="EEF79059.1"/>
    </source>
</evidence>
<evidence type="ECO:0000313" key="3">
    <source>
        <dbReference type="EMBL" id="EEF78877.1"/>
    </source>
</evidence>
<dbReference type="EMBL" id="GG657892">
    <property type="protein sequence ID" value="EEF80458.1"/>
    <property type="molecule type" value="Genomic_DNA"/>
</dbReference>
<dbReference type="InterPro" id="IPR009279">
    <property type="entry name" value="Portal_Mu"/>
</dbReference>
<keyword evidence="14" id="KW-1185">Reference proteome</keyword>
<proteinExistence type="predicted"/>
<evidence type="ECO:0000313" key="9">
    <source>
        <dbReference type="EMBL" id="EEF80199.1"/>
    </source>
</evidence>
<protein>
    <recommendedName>
        <fullName evidence="15">Mu-like prophage protein gp29</fullName>
    </recommendedName>
</protein>
<accession>C0N2H0</accession>
<dbReference type="EMBL" id="GG657907">
    <property type="protein sequence ID" value="EEF78473.1"/>
    <property type="molecule type" value="Genomic_DNA"/>
</dbReference>
<feature type="compositionally biased region" description="Low complexity" evidence="1">
    <location>
        <begin position="423"/>
        <end position="436"/>
    </location>
</feature>
<dbReference type="EMBL" id="GG657895">
    <property type="protein sequence ID" value="EEF80179.1"/>
    <property type="molecule type" value="Genomic_DNA"/>
</dbReference>
<evidence type="ECO:0000313" key="8">
    <source>
        <dbReference type="EMBL" id="EEF80179.1"/>
    </source>
</evidence>
<dbReference type="EMBL" id="GG657903">
    <property type="protein sequence ID" value="EEF78995.1"/>
    <property type="molecule type" value="Genomic_DNA"/>
</dbReference>
<dbReference type="EMBL" id="GG657895">
    <property type="protein sequence ID" value="EEF80199.1"/>
    <property type="molecule type" value="Genomic_DNA"/>
</dbReference>
<evidence type="ECO:0000313" key="13">
    <source>
        <dbReference type="EMBL" id="EEF81019.1"/>
    </source>
</evidence>
<dbReference type="EMBL" id="GG657893">
    <property type="protein sequence ID" value="EEF80373.1"/>
    <property type="molecule type" value="Genomic_DNA"/>
</dbReference>
<dbReference type="RefSeq" id="WP_008290130.1">
    <property type="nucleotide sequence ID" value="NZ_GG657884.1"/>
</dbReference>
<evidence type="ECO:0000313" key="4">
    <source>
        <dbReference type="EMBL" id="EEF78995.1"/>
    </source>
</evidence>
<dbReference type="EMBL" id="GG657900">
    <property type="protein sequence ID" value="EEF79059.1"/>
    <property type="molecule type" value="Genomic_DNA"/>
</dbReference>
<dbReference type="EMBL" id="GG657884">
    <property type="protein sequence ID" value="EEF81019.1"/>
    <property type="molecule type" value="Genomic_DNA"/>
</dbReference>
<dbReference type="HOGENOM" id="CLU_036594_0_1_6"/>
<evidence type="ECO:0000313" key="10">
    <source>
        <dbReference type="EMBL" id="EEF80373.1"/>
    </source>
</evidence>
<evidence type="ECO:0008006" key="15">
    <source>
        <dbReference type="Google" id="ProtNLM"/>
    </source>
</evidence>
<evidence type="ECO:0000313" key="7">
    <source>
        <dbReference type="EMBL" id="EEF80110.1"/>
    </source>
</evidence>
<dbReference type="EMBL" id="GG657898">
    <property type="protein sequence ID" value="EEF79712.1"/>
    <property type="molecule type" value="Genomic_DNA"/>
</dbReference>
<dbReference type="EMBL" id="GG657896">
    <property type="protein sequence ID" value="EEF80110.1"/>
    <property type="molecule type" value="Genomic_DNA"/>
</dbReference>
<dbReference type="Pfam" id="PF06074">
    <property type="entry name" value="Portal_Mu"/>
    <property type="match status" value="1"/>
</dbReference>
<name>C0N2H0_9GAMM</name>
<dbReference type="Proteomes" id="UP000004679">
    <property type="component" value="Unassembled WGS sequence"/>
</dbReference>
<evidence type="ECO:0000313" key="14">
    <source>
        <dbReference type="Proteomes" id="UP000004679"/>
    </source>
</evidence>
<gene>
    <name evidence="8" type="ORF">MDMS009_1075</name>
    <name evidence="9" type="ORF">MDMS009_1095</name>
    <name evidence="7" type="ORF">MDMS009_1267</name>
    <name evidence="6" type="ORF">MDMS009_1650</name>
    <name evidence="5" type="ORF">MDMS009_2319</name>
    <name evidence="4" type="ORF">MDMS009_2512</name>
    <name evidence="3" type="ORF">MDMS009_2621</name>
    <name evidence="2" type="ORF">MDMS009_3017</name>
    <name evidence="13" type="ORF">MDMS009_339</name>
    <name evidence="12" type="ORF">MDMS009_540</name>
    <name evidence="11" type="ORF">MDMS009_783</name>
    <name evidence="10" type="ORF">MDMS009_986</name>
</gene>
<evidence type="ECO:0000313" key="6">
    <source>
        <dbReference type="EMBL" id="EEF79712.1"/>
    </source>
</evidence>
<evidence type="ECO:0000313" key="12">
    <source>
        <dbReference type="EMBL" id="EEF80813.1"/>
    </source>
</evidence>
<dbReference type="EMBL" id="GG657904">
    <property type="protein sequence ID" value="EEF78877.1"/>
    <property type="molecule type" value="Genomic_DNA"/>
</dbReference>
<dbReference type="EMBL" id="GG657888">
    <property type="protein sequence ID" value="EEF80813.1"/>
    <property type="molecule type" value="Genomic_DNA"/>
</dbReference>
<organism evidence="13 14">
    <name type="scientific">Methylophaga thiooxydans DMS010</name>
    <dbReference type="NCBI Taxonomy" id="637616"/>
    <lineage>
        <taxon>Bacteria</taxon>
        <taxon>Pseudomonadati</taxon>
        <taxon>Pseudomonadota</taxon>
        <taxon>Gammaproteobacteria</taxon>
        <taxon>Thiotrichales</taxon>
        <taxon>Piscirickettsiaceae</taxon>
        <taxon>Methylophaga</taxon>
    </lineage>
</organism>
<evidence type="ECO:0000256" key="1">
    <source>
        <dbReference type="SAM" id="MobiDB-lite"/>
    </source>
</evidence>
<dbReference type="AlphaFoldDB" id="C0N2H0"/>